<dbReference type="Pfam" id="PF24832">
    <property type="entry name" value="DUF7716"/>
    <property type="match status" value="1"/>
</dbReference>
<organism evidence="2 3">
    <name type="scientific">Kribbella yunnanensis</name>
    <dbReference type="NCBI Taxonomy" id="190194"/>
    <lineage>
        <taxon>Bacteria</taxon>
        <taxon>Bacillati</taxon>
        <taxon>Actinomycetota</taxon>
        <taxon>Actinomycetes</taxon>
        <taxon>Propionibacteriales</taxon>
        <taxon>Kribbellaceae</taxon>
        <taxon>Kribbella</taxon>
    </lineage>
</organism>
<accession>A0ABP4UIQ3</accession>
<sequence length="94" mass="10717">MTLGQVIERLEEFDRAHTIYAVKPWTLDSEALVQDAHHSTASSGRFDYLLDIYTALEVIEVWSEQRDGAVPSIAERCAALVYYEDHDAYLIPDD</sequence>
<dbReference type="RefSeq" id="WP_425554221.1">
    <property type="nucleotide sequence ID" value="NZ_BAAANF010000019.1"/>
</dbReference>
<dbReference type="Proteomes" id="UP001500280">
    <property type="component" value="Unassembled WGS sequence"/>
</dbReference>
<protein>
    <recommendedName>
        <fullName evidence="1">DUF7716 domain-containing protein</fullName>
    </recommendedName>
</protein>
<reference evidence="3" key="1">
    <citation type="journal article" date="2019" name="Int. J. Syst. Evol. Microbiol.">
        <title>The Global Catalogue of Microorganisms (GCM) 10K type strain sequencing project: providing services to taxonomists for standard genome sequencing and annotation.</title>
        <authorList>
            <consortium name="The Broad Institute Genomics Platform"/>
            <consortium name="The Broad Institute Genome Sequencing Center for Infectious Disease"/>
            <person name="Wu L."/>
            <person name="Ma J."/>
        </authorList>
    </citation>
    <scope>NUCLEOTIDE SEQUENCE [LARGE SCALE GENOMIC DNA]</scope>
    <source>
        <strain evidence="3">JCM 14307</strain>
    </source>
</reference>
<gene>
    <name evidence="2" type="ORF">GCM10009745_58440</name>
</gene>
<name>A0ABP4UIQ3_9ACTN</name>
<evidence type="ECO:0000313" key="2">
    <source>
        <dbReference type="EMBL" id="GAA1703318.1"/>
    </source>
</evidence>
<feature type="domain" description="DUF7716" evidence="1">
    <location>
        <begin position="1"/>
        <end position="90"/>
    </location>
</feature>
<dbReference type="EMBL" id="BAAANF010000019">
    <property type="protein sequence ID" value="GAA1703318.1"/>
    <property type="molecule type" value="Genomic_DNA"/>
</dbReference>
<comment type="caution">
    <text evidence="2">The sequence shown here is derived from an EMBL/GenBank/DDBJ whole genome shotgun (WGS) entry which is preliminary data.</text>
</comment>
<dbReference type="InterPro" id="IPR056133">
    <property type="entry name" value="DUF7716"/>
</dbReference>
<proteinExistence type="predicted"/>
<evidence type="ECO:0000313" key="3">
    <source>
        <dbReference type="Proteomes" id="UP001500280"/>
    </source>
</evidence>
<keyword evidence="3" id="KW-1185">Reference proteome</keyword>
<evidence type="ECO:0000259" key="1">
    <source>
        <dbReference type="Pfam" id="PF24832"/>
    </source>
</evidence>